<dbReference type="PANTHER" id="PTHR11019:SF159">
    <property type="entry name" value="TRANSCRIPTIONAL REGULATOR-RELATED"/>
    <property type="match status" value="1"/>
</dbReference>
<dbReference type="InterPro" id="IPR011051">
    <property type="entry name" value="RmlC_Cupin_sf"/>
</dbReference>
<dbReference type="InterPro" id="IPR014710">
    <property type="entry name" value="RmlC-like_jellyroll"/>
</dbReference>
<dbReference type="SMART" id="SM00342">
    <property type="entry name" value="HTH_ARAC"/>
    <property type="match status" value="1"/>
</dbReference>
<dbReference type="Pfam" id="PF12833">
    <property type="entry name" value="HTH_18"/>
    <property type="match status" value="1"/>
</dbReference>
<protein>
    <submittedName>
        <fullName evidence="7">AraC family transcriptional regulator</fullName>
    </submittedName>
</protein>
<comment type="caution">
    <text evidence="7">The sequence shown here is derived from an EMBL/GenBank/DDBJ whole genome shotgun (WGS) entry which is preliminary data.</text>
</comment>
<dbReference type="SUPFAM" id="SSF46689">
    <property type="entry name" value="Homeodomain-like"/>
    <property type="match status" value="1"/>
</dbReference>
<reference evidence="7 8" key="1">
    <citation type="submission" date="2019-09" db="EMBL/GenBank/DDBJ databases">
        <title>Segnochrobactrum spirostomi gen. nov., sp. nov., isolated from the ciliate Spirostomum cf. yagiui and description of a novel family, Segnochrobactraceae fam. nov. within the order Rhizobiales of the class Alphaproteobacteria.</title>
        <authorList>
            <person name="Akter S."/>
            <person name="Shazib S.U.A."/>
            <person name="Shin M.K."/>
        </authorList>
    </citation>
    <scope>NUCLEOTIDE SEQUENCE [LARGE SCALE GENOMIC DNA]</scope>
    <source>
        <strain evidence="7 8">Sp-1</strain>
    </source>
</reference>
<dbReference type="Gene3D" id="1.10.10.60">
    <property type="entry name" value="Homeodomain-like"/>
    <property type="match status" value="2"/>
</dbReference>
<evidence type="ECO:0000256" key="5">
    <source>
        <dbReference type="ARBA" id="ARBA00023163"/>
    </source>
</evidence>
<keyword evidence="1" id="KW-0678">Repressor</keyword>
<dbReference type="GO" id="GO:0003700">
    <property type="term" value="F:DNA-binding transcription factor activity"/>
    <property type="evidence" value="ECO:0007669"/>
    <property type="project" value="InterPro"/>
</dbReference>
<dbReference type="FunFam" id="1.10.10.60:FF:000132">
    <property type="entry name" value="AraC family transcriptional regulator"/>
    <property type="match status" value="1"/>
</dbReference>
<dbReference type="InterPro" id="IPR003313">
    <property type="entry name" value="AraC-bd"/>
</dbReference>
<dbReference type="InterPro" id="IPR018060">
    <property type="entry name" value="HTH_AraC"/>
</dbReference>
<dbReference type="Gene3D" id="2.60.120.10">
    <property type="entry name" value="Jelly Rolls"/>
    <property type="match status" value="1"/>
</dbReference>
<evidence type="ECO:0000259" key="6">
    <source>
        <dbReference type="PROSITE" id="PS01124"/>
    </source>
</evidence>
<dbReference type="AlphaFoldDB" id="A0A6A7XZV9"/>
<dbReference type="InterPro" id="IPR009057">
    <property type="entry name" value="Homeodomain-like_sf"/>
</dbReference>
<proteinExistence type="predicted"/>
<dbReference type="RefSeq" id="WP_153479533.1">
    <property type="nucleotide sequence ID" value="NZ_VWNA01000001.1"/>
</dbReference>
<dbReference type="PANTHER" id="PTHR11019">
    <property type="entry name" value="HTH-TYPE TRANSCRIPTIONAL REGULATOR NIMR"/>
    <property type="match status" value="1"/>
</dbReference>
<dbReference type="EMBL" id="VWNA01000001">
    <property type="protein sequence ID" value="MQT12244.1"/>
    <property type="molecule type" value="Genomic_DNA"/>
</dbReference>
<dbReference type="Proteomes" id="UP000332515">
    <property type="component" value="Unassembled WGS sequence"/>
</dbReference>
<evidence type="ECO:0000313" key="8">
    <source>
        <dbReference type="Proteomes" id="UP000332515"/>
    </source>
</evidence>
<dbReference type="CDD" id="cd06124">
    <property type="entry name" value="cupin_NimR-like_N"/>
    <property type="match status" value="1"/>
</dbReference>
<gene>
    <name evidence="7" type="ORF">F0357_06125</name>
</gene>
<name>A0A6A7XZV9_9HYPH</name>
<evidence type="ECO:0000313" key="7">
    <source>
        <dbReference type="EMBL" id="MQT12244.1"/>
    </source>
</evidence>
<evidence type="ECO:0000256" key="3">
    <source>
        <dbReference type="ARBA" id="ARBA00023125"/>
    </source>
</evidence>
<dbReference type="GO" id="GO:0043565">
    <property type="term" value="F:sequence-specific DNA binding"/>
    <property type="evidence" value="ECO:0007669"/>
    <property type="project" value="InterPro"/>
</dbReference>
<keyword evidence="8" id="KW-1185">Reference proteome</keyword>
<evidence type="ECO:0000256" key="4">
    <source>
        <dbReference type="ARBA" id="ARBA00023159"/>
    </source>
</evidence>
<feature type="domain" description="HTH araC/xylS-type" evidence="6">
    <location>
        <begin position="176"/>
        <end position="276"/>
    </location>
</feature>
<keyword evidence="5" id="KW-0804">Transcription</keyword>
<dbReference type="Pfam" id="PF02311">
    <property type="entry name" value="AraC_binding"/>
    <property type="match status" value="1"/>
</dbReference>
<accession>A0A6A7XZV9</accession>
<organism evidence="7 8">
    <name type="scientific">Segnochrobactrum spirostomi</name>
    <dbReference type="NCBI Taxonomy" id="2608987"/>
    <lineage>
        <taxon>Bacteria</taxon>
        <taxon>Pseudomonadati</taxon>
        <taxon>Pseudomonadota</taxon>
        <taxon>Alphaproteobacteria</taxon>
        <taxon>Hyphomicrobiales</taxon>
        <taxon>Segnochrobactraceae</taxon>
        <taxon>Segnochrobactrum</taxon>
    </lineage>
</organism>
<keyword evidence="4" id="KW-0010">Activator</keyword>
<keyword evidence="2" id="KW-0805">Transcription regulation</keyword>
<dbReference type="InterPro" id="IPR020449">
    <property type="entry name" value="Tscrpt_reg_AraC-type_HTH"/>
</dbReference>
<dbReference type="PRINTS" id="PR00032">
    <property type="entry name" value="HTHARAC"/>
</dbReference>
<sequence length="286" mass="30983">MSGFAITSSGLPVASSGWTDEDHRRQIAWLEGLGGAIVALASEYPAEHRVPPHRHSRAQLLYALSGVVVVTTVDGRWMVPPDHALWVPAETEHSVIMRGRVSMRSVYVRPEAIADLPTRSRVVGFTDLMRSLVVEAVKLPPAPAPGTRSALVMALILDEIPRLPERPLGLPFPADERLAALCNAFLDAPSPRATIDAWADSAAMSRRAFTRAFRRETGLSLSAWRQQASLFAALPRLAGGEPVTSVALDLGYDSVAAFTTMFRRMLGAPPSRYLRESRQPAADGSA</sequence>
<dbReference type="PROSITE" id="PS01124">
    <property type="entry name" value="HTH_ARAC_FAMILY_2"/>
    <property type="match status" value="1"/>
</dbReference>
<evidence type="ECO:0000256" key="2">
    <source>
        <dbReference type="ARBA" id="ARBA00023015"/>
    </source>
</evidence>
<keyword evidence="3" id="KW-0238">DNA-binding</keyword>
<dbReference type="SUPFAM" id="SSF51182">
    <property type="entry name" value="RmlC-like cupins"/>
    <property type="match status" value="1"/>
</dbReference>
<evidence type="ECO:0000256" key="1">
    <source>
        <dbReference type="ARBA" id="ARBA00022491"/>
    </source>
</evidence>